<dbReference type="InterPro" id="IPR003018">
    <property type="entry name" value="GAF"/>
</dbReference>
<dbReference type="InterPro" id="IPR001789">
    <property type="entry name" value="Sig_transdc_resp-reg_receiver"/>
</dbReference>
<dbReference type="InterPro" id="IPR011006">
    <property type="entry name" value="CheY-like_superfamily"/>
</dbReference>
<dbReference type="Pfam" id="PF00072">
    <property type="entry name" value="Response_reg"/>
    <property type="match status" value="1"/>
</dbReference>
<keyword evidence="7" id="KW-0472">Membrane</keyword>
<evidence type="ECO:0000256" key="7">
    <source>
        <dbReference type="SAM" id="Phobius"/>
    </source>
</evidence>
<dbReference type="Pfam" id="PF22588">
    <property type="entry name" value="dCache_1_like"/>
    <property type="match status" value="1"/>
</dbReference>
<evidence type="ECO:0000256" key="4">
    <source>
        <dbReference type="ARBA" id="ARBA00022679"/>
    </source>
</evidence>
<evidence type="ECO:0000313" key="11">
    <source>
        <dbReference type="Proteomes" id="UP000229498"/>
    </source>
</evidence>
<dbReference type="InterPro" id="IPR005467">
    <property type="entry name" value="His_kinase_dom"/>
</dbReference>
<dbReference type="Gene3D" id="1.10.287.130">
    <property type="match status" value="1"/>
</dbReference>
<dbReference type="InterPro" id="IPR054327">
    <property type="entry name" value="His-kinase-like_sensor"/>
</dbReference>
<name>A0A2M9FWY9_9PROT</name>
<dbReference type="SUPFAM" id="SSF47384">
    <property type="entry name" value="Homodimeric domain of signal transducing histidine kinase"/>
    <property type="match status" value="1"/>
</dbReference>
<keyword evidence="3 6" id="KW-0597">Phosphoprotein</keyword>
<evidence type="ECO:0000259" key="8">
    <source>
        <dbReference type="PROSITE" id="PS50109"/>
    </source>
</evidence>
<feature type="domain" description="Response regulatory" evidence="9">
    <location>
        <begin position="889"/>
        <end position="1006"/>
    </location>
</feature>
<dbReference type="GO" id="GO:0000155">
    <property type="term" value="F:phosphorelay sensor kinase activity"/>
    <property type="evidence" value="ECO:0007669"/>
    <property type="project" value="InterPro"/>
</dbReference>
<dbReference type="Pfam" id="PF08448">
    <property type="entry name" value="PAS_4"/>
    <property type="match status" value="1"/>
</dbReference>
<dbReference type="SMART" id="SM00065">
    <property type="entry name" value="GAF"/>
    <property type="match status" value="1"/>
</dbReference>
<dbReference type="Gene3D" id="3.30.450.20">
    <property type="entry name" value="PAS domain"/>
    <property type="match status" value="3"/>
</dbReference>
<protein>
    <recommendedName>
        <fullName evidence="2">histidine kinase</fullName>
        <ecNumber evidence="2">2.7.13.3</ecNumber>
    </recommendedName>
</protein>
<dbReference type="AlphaFoldDB" id="A0A2M9FWY9"/>
<accession>A0A2M9FWY9</accession>
<dbReference type="Pfam" id="PF01590">
    <property type="entry name" value="GAF"/>
    <property type="match status" value="1"/>
</dbReference>
<dbReference type="Gene3D" id="3.30.450.40">
    <property type="match status" value="1"/>
</dbReference>
<keyword evidence="7" id="KW-1133">Transmembrane helix</keyword>
<dbReference type="InterPro" id="IPR029016">
    <property type="entry name" value="GAF-like_dom_sf"/>
</dbReference>
<dbReference type="Gene3D" id="3.30.565.10">
    <property type="entry name" value="Histidine kinase-like ATPase, C-terminal domain"/>
    <property type="match status" value="1"/>
</dbReference>
<dbReference type="CDD" id="cd18773">
    <property type="entry name" value="PDC1_HK_sensor"/>
    <property type="match status" value="1"/>
</dbReference>
<feature type="transmembrane region" description="Helical" evidence="7">
    <location>
        <begin position="26"/>
        <end position="46"/>
    </location>
</feature>
<evidence type="ECO:0000313" key="10">
    <source>
        <dbReference type="EMBL" id="PJK27976.1"/>
    </source>
</evidence>
<dbReference type="SUPFAM" id="SSF55874">
    <property type="entry name" value="ATPase domain of HSP90 chaperone/DNA topoisomerase II/histidine kinase"/>
    <property type="match status" value="1"/>
</dbReference>
<gene>
    <name evidence="10" type="ORF">CVT23_19810</name>
</gene>
<proteinExistence type="predicted"/>
<keyword evidence="7" id="KW-0812">Transmembrane</keyword>
<dbReference type="InterPro" id="IPR003594">
    <property type="entry name" value="HATPase_dom"/>
</dbReference>
<dbReference type="Proteomes" id="UP000229498">
    <property type="component" value="Unassembled WGS sequence"/>
</dbReference>
<dbReference type="SUPFAM" id="SSF55785">
    <property type="entry name" value="PYP-like sensor domain (PAS domain)"/>
    <property type="match status" value="1"/>
</dbReference>
<comment type="catalytic activity">
    <reaction evidence="1">
        <text>ATP + protein L-histidine = ADP + protein N-phospho-L-histidine.</text>
        <dbReference type="EC" id="2.7.13.3"/>
    </reaction>
</comment>
<dbReference type="PANTHER" id="PTHR43065">
    <property type="entry name" value="SENSOR HISTIDINE KINASE"/>
    <property type="match status" value="1"/>
</dbReference>
<dbReference type="Pfam" id="PF02518">
    <property type="entry name" value="HATPase_c"/>
    <property type="match status" value="1"/>
</dbReference>
<dbReference type="EC" id="2.7.13.3" evidence="2"/>
<dbReference type="PROSITE" id="PS50109">
    <property type="entry name" value="HIS_KIN"/>
    <property type="match status" value="1"/>
</dbReference>
<keyword evidence="4" id="KW-0808">Transferase</keyword>
<dbReference type="CDD" id="cd12915">
    <property type="entry name" value="PDC2_DGC_like"/>
    <property type="match status" value="1"/>
</dbReference>
<dbReference type="CDD" id="cd00082">
    <property type="entry name" value="HisKA"/>
    <property type="match status" value="1"/>
</dbReference>
<dbReference type="InterPro" id="IPR035965">
    <property type="entry name" value="PAS-like_dom_sf"/>
</dbReference>
<dbReference type="InterPro" id="IPR003661">
    <property type="entry name" value="HisK_dim/P_dom"/>
</dbReference>
<keyword evidence="5" id="KW-0418">Kinase</keyword>
<dbReference type="PRINTS" id="PR00344">
    <property type="entry name" value="BCTRLSENSOR"/>
</dbReference>
<feature type="modified residue" description="4-aspartylphosphate" evidence="6">
    <location>
        <position position="939"/>
    </location>
</feature>
<evidence type="ECO:0000256" key="1">
    <source>
        <dbReference type="ARBA" id="ARBA00000085"/>
    </source>
</evidence>
<dbReference type="InterPro" id="IPR036097">
    <property type="entry name" value="HisK_dim/P_sf"/>
</dbReference>
<evidence type="ECO:0000259" key="9">
    <source>
        <dbReference type="PROSITE" id="PS50110"/>
    </source>
</evidence>
<sequence>MADTVTEAPGSDSSPPVRESRFRRRVLIVSFLVAILVVGETAIDVYRDHMRLTEDAERDVENLVVNLASTHKQVFDSIDLLFLSLEDHLNETDTLDAGARAHIGRLLRGFRSRFPEFQSVVVLNRDETVVASGHRDLSKESGFLDQRRVKALIEGNDLGKHIETPVAAGASGNLVIPVVRAFRNRSGQVVYAAVVALKTSALTGTHSALEIGSGSVMLLARTDGTVLARSPSTDIVGGSLADRPLFTEHISSASTGSYTSPPQSDGEIRIVGYHVSPRHELVTAIAVDRDRILAPWRENLVGHIGSAILLVLLVAAAAWFMIRSHDREAALRRSAERARNRARDRAVKQQIMAGLSQYSAEAEDSQDFLDRAARALRKGTDCDFASIARQVSSGSQMMIVARDGWPEHAREEYVFVGGTDSHLGFALHSRDTIISHDYGTEKRFRPHHRLVELGARSGVAVPMLTASGGFSGALSVYSTNPAAFSDDDRMFVEAIGHLIASYYERRIQSNLRSAVLDSVPSMLAVLDHRGDILFVNRSWISEGDARDLQMPEGGVGANYIDICTRAAAEGVVEAQQMQEGILDVMSGQTDRFQMEYPCGDEKEMRWFFATVSPVNLDGHSGALVSHLDITSRRELEKQLREASRMEALGQLTGGIAHDFNNLLMVVAGNAEMLSDRIGPETREGRMLAAIREAAGRGAALTDGLLSFSRRQLLSPQAVEPQKVLQDAARLLERTLREDIELRVETPDSCRQILADEAQLHTALMNLILNARDALPNGGTIILRCEDLDNGGAPVAFVRLSVTDDGEGMPPAVADKAFEPFSTTKPVGQGTGLGLSMVHGFAIQSGGTASLESKPGQGTRVMIDLPVATGSEAVGNNGGAADLDDQFEGTILVVEDEDRVRNYLRLLLEDMGLTVHEASSAADALESLAGLPELDLLLSDVIMPGSMSGYGLASEIRRNRPGSGIILMSGYTDPSMIERLHEHDPSIPLLRKPFSRSQLVAMLKTVLSD</sequence>
<feature type="domain" description="Histidine kinase" evidence="8">
    <location>
        <begin position="654"/>
        <end position="868"/>
    </location>
</feature>
<dbReference type="SMART" id="SM00387">
    <property type="entry name" value="HATPase_c"/>
    <property type="match status" value="1"/>
</dbReference>
<dbReference type="EMBL" id="PHIG01000052">
    <property type="protein sequence ID" value="PJK27976.1"/>
    <property type="molecule type" value="Genomic_DNA"/>
</dbReference>
<dbReference type="PROSITE" id="PS50110">
    <property type="entry name" value="RESPONSE_REGULATORY"/>
    <property type="match status" value="1"/>
</dbReference>
<dbReference type="InterPro" id="IPR036890">
    <property type="entry name" value="HATPase_C_sf"/>
</dbReference>
<organism evidence="10 11">
    <name type="scientific">Minwuia thermotolerans</name>
    <dbReference type="NCBI Taxonomy" id="2056226"/>
    <lineage>
        <taxon>Bacteria</taxon>
        <taxon>Pseudomonadati</taxon>
        <taxon>Pseudomonadota</taxon>
        <taxon>Alphaproteobacteria</taxon>
        <taxon>Minwuiales</taxon>
        <taxon>Minwuiaceae</taxon>
        <taxon>Minwuia</taxon>
    </lineage>
</organism>
<evidence type="ECO:0000256" key="3">
    <source>
        <dbReference type="ARBA" id="ARBA00022553"/>
    </source>
</evidence>
<evidence type="ECO:0000256" key="6">
    <source>
        <dbReference type="PROSITE-ProRule" id="PRU00169"/>
    </source>
</evidence>
<dbReference type="SUPFAM" id="SSF52172">
    <property type="entry name" value="CheY-like"/>
    <property type="match status" value="1"/>
</dbReference>
<dbReference type="SMART" id="SM00448">
    <property type="entry name" value="REC"/>
    <property type="match status" value="1"/>
</dbReference>
<dbReference type="InterPro" id="IPR013656">
    <property type="entry name" value="PAS_4"/>
</dbReference>
<feature type="transmembrane region" description="Helical" evidence="7">
    <location>
        <begin position="300"/>
        <end position="322"/>
    </location>
</feature>
<dbReference type="SMART" id="SM00388">
    <property type="entry name" value="HisKA"/>
    <property type="match status" value="1"/>
</dbReference>
<keyword evidence="11" id="KW-1185">Reference proteome</keyword>
<evidence type="ECO:0000256" key="2">
    <source>
        <dbReference type="ARBA" id="ARBA00012438"/>
    </source>
</evidence>
<reference evidence="10 11" key="1">
    <citation type="submission" date="2017-11" db="EMBL/GenBank/DDBJ databases">
        <title>Draft genome sequence of Rhizobiales bacterium SY3-13.</title>
        <authorList>
            <person name="Sun C."/>
        </authorList>
    </citation>
    <scope>NUCLEOTIDE SEQUENCE [LARGE SCALE GENOMIC DNA]</scope>
    <source>
        <strain evidence="10 11">SY3-13</strain>
    </source>
</reference>
<dbReference type="SUPFAM" id="SSF55781">
    <property type="entry name" value="GAF domain-like"/>
    <property type="match status" value="1"/>
</dbReference>
<dbReference type="Pfam" id="PF00512">
    <property type="entry name" value="HisKA"/>
    <property type="match status" value="1"/>
</dbReference>
<evidence type="ECO:0000256" key="5">
    <source>
        <dbReference type="ARBA" id="ARBA00022777"/>
    </source>
</evidence>
<dbReference type="Gene3D" id="3.40.50.2300">
    <property type="match status" value="1"/>
</dbReference>
<dbReference type="InterPro" id="IPR004358">
    <property type="entry name" value="Sig_transdc_His_kin-like_C"/>
</dbReference>
<dbReference type="PANTHER" id="PTHR43065:SF42">
    <property type="entry name" value="TWO-COMPONENT SENSOR PPRA"/>
    <property type="match status" value="1"/>
</dbReference>
<comment type="caution">
    <text evidence="10">The sequence shown here is derived from an EMBL/GenBank/DDBJ whole genome shotgun (WGS) entry which is preliminary data.</text>
</comment>